<accession>A0A921YSG9</accession>
<dbReference type="GO" id="GO:0005737">
    <property type="term" value="C:cytoplasm"/>
    <property type="evidence" value="ECO:0007669"/>
    <property type="project" value="InterPro"/>
</dbReference>
<dbReference type="FunFam" id="3.40.30.10:FF:000123">
    <property type="entry name" value="Glutathione transferase o1"/>
    <property type="match status" value="1"/>
</dbReference>
<dbReference type="OrthoDB" id="4951845at2759"/>
<dbReference type="EMBL" id="JH668313">
    <property type="protein sequence ID" value="KAG6444793.1"/>
    <property type="molecule type" value="Genomic_DNA"/>
</dbReference>
<evidence type="ECO:0000259" key="4">
    <source>
        <dbReference type="PROSITE" id="PS50405"/>
    </source>
</evidence>
<keyword evidence="6" id="KW-1185">Reference proteome</keyword>
<dbReference type="PANTHER" id="PTHR43968">
    <property type="match status" value="1"/>
</dbReference>
<evidence type="ECO:0000259" key="3">
    <source>
        <dbReference type="PROSITE" id="PS50404"/>
    </source>
</evidence>
<dbReference type="SFLD" id="SFLDS00019">
    <property type="entry name" value="Glutathione_Transferase_(cytos"/>
    <property type="match status" value="1"/>
</dbReference>
<dbReference type="InterPro" id="IPR036282">
    <property type="entry name" value="Glutathione-S-Trfase_C_sf"/>
</dbReference>
<sequence length="245" mass="28210">MGIVEVNFNTKHLTIGDPLPPWNGKLRVYNMRLCPFAQRTILALNAKQLDYEVINIDLTDKPEWLTSKSAFGKVPALEIEEGVCIYESLVTVEYLEDAFPQRPLFPQDPVKKAFDKIIVEASGPILTLYFKVMRFPDTINDETISAYAKALAFIQDQLRDRGTTFLDGSEPGYADYMLWPWFERIRKLDDEAVKIDPSKFSLLLEYIENMAKDPAVSVYLLPDRILEIFHRDYKTGTFKVQSIED</sequence>
<reference evidence="5" key="2">
    <citation type="submission" date="2020-12" db="EMBL/GenBank/DDBJ databases">
        <authorList>
            <person name="Kanost M."/>
        </authorList>
    </citation>
    <scope>NUCLEOTIDE SEQUENCE</scope>
</reference>
<comment type="caution">
    <text evidence="5">The sequence shown here is derived from an EMBL/GenBank/DDBJ whole genome shotgun (WGS) entry which is preliminary data.</text>
</comment>
<dbReference type="PROSITE" id="PS50405">
    <property type="entry name" value="GST_CTER"/>
    <property type="match status" value="1"/>
</dbReference>
<dbReference type="InterPro" id="IPR004045">
    <property type="entry name" value="Glutathione_S-Trfase_N"/>
</dbReference>
<dbReference type="InterPro" id="IPR040079">
    <property type="entry name" value="Glutathione_S-Trfase"/>
</dbReference>
<protein>
    <submittedName>
        <fullName evidence="5">Uncharacterized protein</fullName>
    </submittedName>
</protein>
<evidence type="ECO:0000256" key="1">
    <source>
        <dbReference type="ARBA" id="ARBA00011067"/>
    </source>
</evidence>
<evidence type="ECO:0000256" key="2">
    <source>
        <dbReference type="ARBA" id="ARBA00023002"/>
    </source>
</evidence>
<feature type="domain" description="GST C-terminal" evidence="4">
    <location>
        <begin position="108"/>
        <end position="243"/>
    </location>
</feature>
<dbReference type="Pfam" id="PF13410">
    <property type="entry name" value="GST_C_2"/>
    <property type="match status" value="1"/>
</dbReference>
<evidence type="ECO:0000313" key="5">
    <source>
        <dbReference type="EMBL" id="KAG6444793.1"/>
    </source>
</evidence>
<dbReference type="SUPFAM" id="SSF47616">
    <property type="entry name" value="GST C-terminal domain-like"/>
    <property type="match status" value="1"/>
</dbReference>
<dbReference type="GO" id="GO:0006749">
    <property type="term" value="P:glutathione metabolic process"/>
    <property type="evidence" value="ECO:0007669"/>
    <property type="project" value="TreeGrafter"/>
</dbReference>
<dbReference type="EMBL" id="JH668313">
    <property type="protein sequence ID" value="KAG6444794.1"/>
    <property type="molecule type" value="Genomic_DNA"/>
</dbReference>
<dbReference type="InterPro" id="IPR036249">
    <property type="entry name" value="Thioredoxin-like_sf"/>
</dbReference>
<dbReference type="Gene3D" id="3.40.30.10">
    <property type="entry name" value="Glutaredoxin"/>
    <property type="match status" value="1"/>
</dbReference>
<organism evidence="5 6">
    <name type="scientific">Manduca sexta</name>
    <name type="common">Tobacco hawkmoth</name>
    <name type="synonym">Tobacco hornworm</name>
    <dbReference type="NCBI Taxonomy" id="7130"/>
    <lineage>
        <taxon>Eukaryota</taxon>
        <taxon>Metazoa</taxon>
        <taxon>Ecdysozoa</taxon>
        <taxon>Arthropoda</taxon>
        <taxon>Hexapoda</taxon>
        <taxon>Insecta</taxon>
        <taxon>Pterygota</taxon>
        <taxon>Neoptera</taxon>
        <taxon>Endopterygota</taxon>
        <taxon>Lepidoptera</taxon>
        <taxon>Glossata</taxon>
        <taxon>Ditrysia</taxon>
        <taxon>Bombycoidea</taxon>
        <taxon>Sphingidae</taxon>
        <taxon>Sphinginae</taxon>
        <taxon>Sphingini</taxon>
        <taxon>Manduca</taxon>
    </lineage>
</organism>
<dbReference type="InterPro" id="IPR050983">
    <property type="entry name" value="GST_Omega/HSP26"/>
</dbReference>
<dbReference type="GO" id="GO:0045174">
    <property type="term" value="F:glutathione dehydrogenase (ascorbate) activity"/>
    <property type="evidence" value="ECO:0007669"/>
    <property type="project" value="UniProtKB-ARBA"/>
</dbReference>
<feature type="domain" description="GST N-terminal" evidence="3">
    <location>
        <begin position="24"/>
        <end position="103"/>
    </location>
</feature>
<dbReference type="FunFam" id="1.20.1050.10:FF:000009">
    <property type="entry name" value="Glutathione S-transferase omega-1"/>
    <property type="match status" value="1"/>
</dbReference>
<dbReference type="PANTHER" id="PTHR43968:SF6">
    <property type="entry name" value="GLUTATHIONE S-TRANSFERASE OMEGA"/>
    <property type="match status" value="1"/>
</dbReference>
<dbReference type="Proteomes" id="UP000791440">
    <property type="component" value="Unassembled WGS sequence"/>
</dbReference>
<dbReference type="PROSITE" id="PS50404">
    <property type="entry name" value="GST_NTER"/>
    <property type="match status" value="1"/>
</dbReference>
<dbReference type="SUPFAM" id="SSF52833">
    <property type="entry name" value="Thioredoxin-like"/>
    <property type="match status" value="1"/>
</dbReference>
<proteinExistence type="inferred from homology"/>
<dbReference type="AlphaFoldDB" id="A0A921YSG9"/>
<dbReference type="GO" id="GO:0004364">
    <property type="term" value="F:glutathione transferase activity"/>
    <property type="evidence" value="ECO:0007669"/>
    <property type="project" value="InterPro"/>
</dbReference>
<dbReference type="InterPro" id="IPR005442">
    <property type="entry name" value="GST_omega"/>
</dbReference>
<dbReference type="InterPro" id="IPR010987">
    <property type="entry name" value="Glutathione-S-Trfase_C-like"/>
</dbReference>
<name>A0A921YSG9_MANSE</name>
<keyword evidence="2" id="KW-0560">Oxidoreductase</keyword>
<comment type="similarity">
    <text evidence="1">Belongs to the GST superfamily. Omega family.</text>
</comment>
<gene>
    <name evidence="5" type="ORF">O3G_MSEX003572</name>
</gene>
<dbReference type="Pfam" id="PF13417">
    <property type="entry name" value="GST_N_3"/>
    <property type="match status" value="1"/>
</dbReference>
<dbReference type="SFLD" id="SFLDG00358">
    <property type="entry name" value="Main_(cytGST)"/>
    <property type="match status" value="1"/>
</dbReference>
<dbReference type="Gene3D" id="1.20.1050.10">
    <property type="match status" value="1"/>
</dbReference>
<reference evidence="5" key="1">
    <citation type="journal article" date="2016" name="Insect Biochem. Mol. Biol.">
        <title>Multifaceted biological insights from a draft genome sequence of the tobacco hornworm moth, Manduca sexta.</title>
        <authorList>
            <person name="Kanost M.R."/>
            <person name="Arrese E.L."/>
            <person name="Cao X."/>
            <person name="Chen Y.R."/>
            <person name="Chellapilla S."/>
            <person name="Goldsmith M.R."/>
            <person name="Grosse-Wilde E."/>
            <person name="Heckel D.G."/>
            <person name="Herndon N."/>
            <person name="Jiang H."/>
            <person name="Papanicolaou A."/>
            <person name="Qu J."/>
            <person name="Soulages J.L."/>
            <person name="Vogel H."/>
            <person name="Walters J."/>
            <person name="Waterhouse R.M."/>
            <person name="Ahn S.J."/>
            <person name="Almeida F.C."/>
            <person name="An C."/>
            <person name="Aqrawi P."/>
            <person name="Bretschneider A."/>
            <person name="Bryant W.B."/>
            <person name="Bucks S."/>
            <person name="Chao H."/>
            <person name="Chevignon G."/>
            <person name="Christen J.M."/>
            <person name="Clarke D.F."/>
            <person name="Dittmer N.T."/>
            <person name="Ferguson L.C.F."/>
            <person name="Garavelou S."/>
            <person name="Gordon K.H.J."/>
            <person name="Gunaratna R.T."/>
            <person name="Han Y."/>
            <person name="Hauser F."/>
            <person name="He Y."/>
            <person name="Heidel-Fischer H."/>
            <person name="Hirsh A."/>
            <person name="Hu Y."/>
            <person name="Jiang H."/>
            <person name="Kalra D."/>
            <person name="Klinner C."/>
            <person name="Konig C."/>
            <person name="Kovar C."/>
            <person name="Kroll A.R."/>
            <person name="Kuwar S.S."/>
            <person name="Lee S.L."/>
            <person name="Lehman R."/>
            <person name="Li K."/>
            <person name="Li Z."/>
            <person name="Liang H."/>
            <person name="Lovelace S."/>
            <person name="Lu Z."/>
            <person name="Mansfield J.H."/>
            <person name="McCulloch K.J."/>
            <person name="Mathew T."/>
            <person name="Morton B."/>
            <person name="Muzny D.M."/>
            <person name="Neunemann D."/>
            <person name="Ongeri F."/>
            <person name="Pauchet Y."/>
            <person name="Pu L.L."/>
            <person name="Pyrousis I."/>
            <person name="Rao X.J."/>
            <person name="Redding A."/>
            <person name="Roesel C."/>
            <person name="Sanchez-Gracia A."/>
            <person name="Schaack S."/>
            <person name="Shukla A."/>
            <person name="Tetreau G."/>
            <person name="Wang Y."/>
            <person name="Xiong G.H."/>
            <person name="Traut W."/>
            <person name="Walsh T.K."/>
            <person name="Worley K.C."/>
            <person name="Wu D."/>
            <person name="Wu W."/>
            <person name="Wu Y.Q."/>
            <person name="Zhang X."/>
            <person name="Zou Z."/>
            <person name="Zucker H."/>
            <person name="Briscoe A.D."/>
            <person name="Burmester T."/>
            <person name="Clem R.J."/>
            <person name="Feyereisen R."/>
            <person name="Grimmelikhuijzen C.J.P."/>
            <person name="Hamodrakas S.J."/>
            <person name="Hansson B.S."/>
            <person name="Huguet E."/>
            <person name="Jermiin L.S."/>
            <person name="Lan Q."/>
            <person name="Lehman H.K."/>
            <person name="Lorenzen M."/>
            <person name="Merzendorfer H."/>
            <person name="Michalopoulos I."/>
            <person name="Morton D.B."/>
            <person name="Muthukrishnan S."/>
            <person name="Oakeshott J.G."/>
            <person name="Palmer W."/>
            <person name="Park Y."/>
            <person name="Passarelli A.L."/>
            <person name="Rozas J."/>
            <person name="Schwartz L.M."/>
            <person name="Smith W."/>
            <person name="Southgate A."/>
            <person name="Vilcinskas A."/>
            <person name="Vogt R."/>
            <person name="Wang P."/>
            <person name="Werren J."/>
            <person name="Yu X.Q."/>
            <person name="Zhou J.J."/>
            <person name="Brown S.J."/>
            <person name="Scherer S.E."/>
            <person name="Richards S."/>
            <person name="Blissard G.W."/>
        </authorList>
    </citation>
    <scope>NUCLEOTIDE SEQUENCE</scope>
</reference>
<evidence type="ECO:0000313" key="6">
    <source>
        <dbReference type="Proteomes" id="UP000791440"/>
    </source>
</evidence>
<dbReference type="PRINTS" id="PR01625">
    <property type="entry name" value="GSTRNSFRASEO"/>
</dbReference>